<dbReference type="AlphaFoldDB" id="A0AA40ER51"/>
<keyword evidence="1" id="KW-0812">Transmembrane</keyword>
<sequence>MEIAGLLHSRRRNPLLASRAGQRRRLLLGRGRADGILDGVGGRDLGGRRTGEEVMGVGVLRRRLGSVRLGLVRGGVLRVLGVLGVLGMLGVLGVLGVLLLGVLLGVREGGRWFVCGGVGVVAMVLLWWWVRVVSSRPGGGEVGLEGMRDHGGPIRWGRQEQ</sequence>
<evidence type="ECO:0000313" key="3">
    <source>
        <dbReference type="Proteomes" id="UP001172155"/>
    </source>
</evidence>
<feature type="transmembrane region" description="Helical" evidence="1">
    <location>
        <begin position="76"/>
        <end position="104"/>
    </location>
</feature>
<evidence type="ECO:0000256" key="1">
    <source>
        <dbReference type="SAM" id="Phobius"/>
    </source>
</evidence>
<reference evidence="2" key="1">
    <citation type="submission" date="2023-06" db="EMBL/GenBank/DDBJ databases">
        <title>Genome-scale phylogeny and comparative genomics of the fungal order Sordariales.</title>
        <authorList>
            <consortium name="Lawrence Berkeley National Laboratory"/>
            <person name="Hensen N."/>
            <person name="Bonometti L."/>
            <person name="Westerberg I."/>
            <person name="Brannstrom I.O."/>
            <person name="Guillou S."/>
            <person name="Cros-Aarteil S."/>
            <person name="Calhoun S."/>
            <person name="Haridas S."/>
            <person name="Kuo A."/>
            <person name="Mondo S."/>
            <person name="Pangilinan J."/>
            <person name="Riley R."/>
            <person name="LaButti K."/>
            <person name="Andreopoulos B."/>
            <person name="Lipzen A."/>
            <person name="Chen C."/>
            <person name="Yanf M."/>
            <person name="Daum C."/>
            <person name="Ng V."/>
            <person name="Clum A."/>
            <person name="Steindorff A."/>
            <person name="Ohm R."/>
            <person name="Martin F."/>
            <person name="Silar P."/>
            <person name="Natvig D."/>
            <person name="Lalanne C."/>
            <person name="Gautier V."/>
            <person name="Ament-velasquez S.L."/>
            <person name="Kruys A."/>
            <person name="Hutchinson M.I."/>
            <person name="Powell A.J."/>
            <person name="Barry K."/>
            <person name="Miller A.N."/>
            <person name="Grigoriev I.V."/>
            <person name="Debuchy R."/>
            <person name="Gladieux P."/>
            <person name="Thoren M.H."/>
            <person name="Johannesson H."/>
        </authorList>
    </citation>
    <scope>NUCLEOTIDE SEQUENCE</scope>
    <source>
        <strain evidence="2">SMH3187-1</strain>
    </source>
</reference>
<protein>
    <submittedName>
        <fullName evidence="2">Uncharacterized protein</fullName>
    </submittedName>
</protein>
<evidence type="ECO:0000313" key="2">
    <source>
        <dbReference type="EMBL" id="KAK0743917.1"/>
    </source>
</evidence>
<comment type="caution">
    <text evidence="2">The sequence shown here is derived from an EMBL/GenBank/DDBJ whole genome shotgun (WGS) entry which is preliminary data.</text>
</comment>
<feature type="transmembrane region" description="Helical" evidence="1">
    <location>
        <begin position="110"/>
        <end position="130"/>
    </location>
</feature>
<dbReference type="EMBL" id="JAUKUD010000005">
    <property type="protein sequence ID" value="KAK0743917.1"/>
    <property type="molecule type" value="Genomic_DNA"/>
</dbReference>
<keyword evidence="1" id="KW-0472">Membrane</keyword>
<organism evidence="2 3">
    <name type="scientific">Schizothecium vesticola</name>
    <dbReference type="NCBI Taxonomy" id="314040"/>
    <lineage>
        <taxon>Eukaryota</taxon>
        <taxon>Fungi</taxon>
        <taxon>Dikarya</taxon>
        <taxon>Ascomycota</taxon>
        <taxon>Pezizomycotina</taxon>
        <taxon>Sordariomycetes</taxon>
        <taxon>Sordariomycetidae</taxon>
        <taxon>Sordariales</taxon>
        <taxon>Schizotheciaceae</taxon>
        <taxon>Schizothecium</taxon>
    </lineage>
</organism>
<gene>
    <name evidence="2" type="ORF">B0T18DRAFT_416154</name>
</gene>
<dbReference type="Proteomes" id="UP001172155">
    <property type="component" value="Unassembled WGS sequence"/>
</dbReference>
<keyword evidence="3" id="KW-1185">Reference proteome</keyword>
<accession>A0AA40ER51</accession>
<name>A0AA40ER51_9PEZI</name>
<keyword evidence="1" id="KW-1133">Transmembrane helix</keyword>
<proteinExistence type="predicted"/>